<dbReference type="CDD" id="cd04458">
    <property type="entry name" value="CSP_CDS"/>
    <property type="match status" value="1"/>
</dbReference>
<dbReference type="PANTHER" id="PTHR46565">
    <property type="entry name" value="COLD SHOCK DOMAIN PROTEIN 2"/>
    <property type="match status" value="1"/>
</dbReference>
<reference evidence="2" key="1">
    <citation type="submission" date="2020-10" db="EMBL/GenBank/DDBJ databases">
        <authorList>
            <person name="Gilroy R."/>
        </authorList>
    </citation>
    <scope>NUCLEOTIDE SEQUENCE</scope>
    <source>
        <strain evidence="2">ChiSjej3B21-11622</strain>
    </source>
</reference>
<evidence type="ECO:0000313" key="2">
    <source>
        <dbReference type="EMBL" id="HIQ96354.1"/>
    </source>
</evidence>
<proteinExistence type="predicted"/>
<dbReference type="Gene3D" id="2.40.50.140">
    <property type="entry name" value="Nucleic acid-binding proteins"/>
    <property type="match status" value="1"/>
</dbReference>
<protein>
    <submittedName>
        <fullName evidence="2">Cold shock domain-containing protein</fullName>
    </submittedName>
</protein>
<dbReference type="PROSITE" id="PS51857">
    <property type="entry name" value="CSD_2"/>
    <property type="match status" value="1"/>
</dbReference>
<dbReference type="AlphaFoldDB" id="A0A9D0ZV62"/>
<evidence type="ECO:0000259" key="1">
    <source>
        <dbReference type="PROSITE" id="PS51857"/>
    </source>
</evidence>
<dbReference type="PANTHER" id="PTHR46565:SF5">
    <property type="entry name" value="COLD SHOCK PROTEIN 2-LIKE"/>
    <property type="match status" value="1"/>
</dbReference>
<organism evidence="2 3">
    <name type="scientific">Candidatus Limivivens merdigallinarum</name>
    <dbReference type="NCBI Taxonomy" id="2840859"/>
    <lineage>
        <taxon>Bacteria</taxon>
        <taxon>Bacillati</taxon>
        <taxon>Bacillota</taxon>
        <taxon>Clostridia</taxon>
        <taxon>Lachnospirales</taxon>
        <taxon>Lachnospiraceae</taxon>
        <taxon>Lachnospiraceae incertae sedis</taxon>
        <taxon>Candidatus Limivivens</taxon>
    </lineage>
</organism>
<dbReference type="InterPro" id="IPR002059">
    <property type="entry name" value="CSP_DNA-bd"/>
</dbReference>
<dbReference type="PRINTS" id="PR00050">
    <property type="entry name" value="COLDSHOCK"/>
</dbReference>
<dbReference type="Proteomes" id="UP000886886">
    <property type="component" value="Unassembled WGS sequence"/>
</dbReference>
<dbReference type="InterPro" id="IPR012340">
    <property type="entry name" value="NA-bd_OB-fold"/>
</dbReference>
<dbReference type="InterPro" id="IPR011129">
    <property type="entry name" value="CSD"/>
</dbReference>
<evidence type="ECO:0000313" key="3">
    <source>
        <dbReference type="Proteomes" id="UP000886886"/>
    </source>
</evidence>
<sequence>MANTVNGTVKWFSARRGYGFISDAEGVDYFAHFSQIKQDGFRKLSSGQPVMFEVGEDGNGRTLALNIVPLAQEGEAGAEMPG</sequence>
<name>A0A9D0ZV62_9FIRM</name>
<dbReference type="SMART" id="SM00357">
    <property type="entry name" value="CSP"/>
    <property type="match status" value="1"/>
</dbReference>
<dbReference type="EMBL" id="DVFT01000108">
    <property type="protein sequence ID" value="HIQ96354.1"/>
    <property type="molecule type" value="Genomic_DNA"/>
</dbReference>
<dbReference type="SUPFAM" id="SSF50249">
    <property type="entry name" value="Nucleic acid-binding proteins"/>
    <property type="match status" value="1"/>
</dbReference>
<accession>A0A9D0ZV62</accession>
<comment type="caution">
    <text evidence="2">The sequence shown here is derived from an EMBL/GenBank/DDBJ whole genome shotgun (WGS) entry which is preliminary data.</text>
</comment>
<feature type="domain" description="CSD" evidence="1">
    <location>
        <begin position="4"/>
        <end position="69"/>
    </location>
</feature>
<gene>
    <name evidence="2" type="ORF">IAB26_07315</name>
</gene>
<dbReference type="Pfam" id="PF00313">
    <property type="entry name" value="CSD"/>
    <property type="match status" value="1"/>
</dbReference>
<dbReference type="GO" id="GO:0003676">
    <property type="term" value="F:nucleic acid binding"/>
    <property type="evidence" value="ECO:0007669"/>
    <property type="project" value="InterPro"/>
</dbReference>
<reference evidence="2" key="2">
    <citation type="journal article" date="2021" name="PeerJ">
        <title>Extensive microbial diversity within the chicken gut microbiome revealed by metagenomics and culture.</title>
        <authorList>
            <person name="Gilroy R."/>
            <person name="Ravi A."/>
            <person name="Getino M."/>
            <person name="Pursley I."/>
            <person name="Horton D.L."/>
            <person name="Alikhan N.F."/>
            <person name="Baker D."/>
            <person name="Gharbi K."/>
            <person name="Hall N."/>
            <person name="Watson M."/>
            <person name="Adriaenssens E.M."/>
            <person name="Foster-Nyarko E."/>
            <person name="Jarju S."/>
            <person name="Secka A."/>
            <person name="Antonio M."/>
            <person name="Oren A."/>
            <person name="Chaudhuri R.R."/>
            <person name="La Ragione R."/>
            <person name="Hildebrand F."/>
            <person name="Pallen M.J."/>
        </authorList>
    </citation>
    <scope>NUCLEOTIDE SEQUENCE</scope>
    <source>
        <strain evidence="2">ChiSjej3B21-11622</strain>
    </source>
</reference>